<dbReference type="InterPro" id="IPR002818">
    <property type="entry name" value="DJ-1/PfpI"/>
</dbReference>
<dbReference type="EC" id="4.2.1.130" evidence="8"/>
<dbReference type="Pfam" id="PF01965">
    <property type="entry name" value="DJ-1_PfpI"/>
    <property type="match status" value="1"/>
</dbReference>
<evidence type="ECO:0000256" key="6">
    <source>
        <dbReference type="SAM" id="MobiDB-lite"/>
    </source>
</evidence>
<dbReference type="PANTHER" id="PTHR48094:SF20">
    <property type="entry name" value="PROTEIN_NUCLEIC ACID DEGLYCASE 1"/>
    <property type="match status" value="1"/>
</dbReference>
<dbReference type="NCBIfam" id="NF003168">
    <property type="entry name" value="PRK04155.1"/>
    <property type="match status" value="1"/>
</dbReference>
<name>A0A852XCM8_9MICO</name>
<dbReference type="InterPro" id="IPR017283">
    <property type="entry name" value="HchA"/>
</dbReference>
<comment type="caution">
    <text evidence="8">The sequence shown here is derived from an EMBL/GenBank/DDBJ whole genome shotgun (WGS) entry which is preliminary data.</text>
</comment>
<dbReference type="GO" id="GO:0036524">
    <property type="term" value="F:protein deglycase activity"/>
    <property type="evidence" value="ECO:0007669"/>
    <property type="project" value="InterPro"/>
</dbReference>
<keyword evidence="1" id="KW-0963">Cytoplasm</keyword>
<proteinExistence type="predicted"/>
<dbReference type="GO" id="GO:0019172">
    <property type="term" value="F:glyoxalase III activity"/>
    <property type="evidence" value="ECO:0007669"/>
    <property type="project" value="UniProtKB-EC"/>
</dbReference>
<reference evidence="8 9" key="1">
    <citation type="submission" date="2020-07" db="EMBL/GenBank/DDBJ databases">
        <title>Sequencing the genomes of 1000 actinobacteria strains.</title>
        <authorList>
            <person name="Klenk H.-P."/>
        </authorList>
    </citation>
    <scope>NUCLEOTIDE SEQUENCE [LARGE SCALE GENOMIC DNA]</scope>
    <source>
        <strain evidence="8 9">DSM 24723</strain>
    </source>
</reference>
<sequence length="280" mass="29806">MASSAPVPDRAERDAFFPSDSSLEQYVPPQAGIDVPDHEQVASGPRRVLVIGTDERYLRLADGRYFSTGNHPVETLGPIMHLRAAGYEFEVATPSGAMVKLEHWAVPAEDEAVKAALDALMPQLRDPRPLDEVVAELDPARYAAVFVPGGHGAMIGLPTSAGVGAALRWALEHDRPVITLCHGPAALLAATDDQGRSLFAGYEACVFPDALDSGANIDLGYLPGAMSWLLAERLAEQGVTVVNDDMSGQVHRDRLLVTGDSPLAADALGRLAVETLAELR</sequence>
<dbReference type="Proteomes" id="UP000592181">
    <property type="component" value="Unassembled WGS sequence"/>
</dbReference>
<dbReference type="PANTHER" id="PTHR48094">
    <property type="entry name" value="PROTEIN/NUCLEIC ACID DEGLYCASE DJ-1-RELATED"/>
    <property type="match status" value="1"/>
</dbReference>
<accession>A0A852XCM8</accession>
<keyword evidence="9" id="KW-1185">Reference proteome</keyword>
<evidence type="ECO:0000313" key="9">
    <source>
        <dbReference type="Proteomes" id="UP000592181"/>
    </source>
</evidence>
<evidence type="ECO:0000256" key="4">
    <source>
        <dbReference type="ARBA" id="ARBA00023016"/>
    </source>
</evidence>
<evidence type="ECO:0000256" key="5">
    <source>
        <dbReference type="ARBA" id="ARBA00023204"/>
    </source>
</evidence>
<dbReference type="AlphaFoldDB" id="A0A852XCM8"/>
<dbReference type="RefSeq" id="WP_179463447.1">
    <property type="nucleotide sequence ID" value="NZ_JACBZX010000001.1"/>
</dbReference>
<dbReference type="GO" id="GO:0006281">
    <property type="term" value="P:DNA repair"/>
    <property type="evidence" value="ECO:0007669"/>
    <property type="project" value="UniProtKB-KW"/>
</dbReference>
<dbReference type="PIRSF" id="PIRSF037798">
    <property type="entry name" value="Chaperone_HchA"/>
    <property type="match status" value="1"/>
</dbReference>
<evidence type="ECO:0000313" key="8">
    <source>
        <dbReference type="EMBL" id="NYG38214.1"/>
    </source>
</evidence>
<dbReference type="GO" id="GO:0005737">
    <property type="term" value="C:cytoplasm"/>
    <property type="evidence" value="ECO:0007669"/>
    <property type="project" value="TreeGrafter"/>
</dbReference>
<dbReference type="InterPro" id="IPR050325">
    <property type="entry name" value="Prot/Nucl_acid_deglycase"/>
</dbReference>
<evidence type="ECO:0000256" key="1">
    <source>
        <dbReference type="ARBA" id="ARBA00022490"/>
    </source>
</evidence>
<keyword evidence="4" id="KW-0346">Stress response</keyword>
<keyword evidence="3" id="KW-0378">Hydrolase</keyword>
<keyword evidence="8" id="KW-0456">Lyase</keyword>
<organism evidence="8 9">
    <name type="scientific">Janibacter alkaliphilus</name>
    <dbReference type="NCBI Taxonomy" id="1069963"/>
    <lineage>
        <taxon>Bacteria</taxon>
        <taxon>Bacillati</taxon>
        <taxon>Actinomycetota</taxon>
        <taxon>Actinomycetes</taxon>
        <taxon>Micrococcales</taxon>
        <taxon>Intrasporangiaceae</taxon>
        <taxon>Janibacter</taxon>
    </lineage>
</organism>
<dbReference type="InterPro" id="IPR029062">
    <property type="entry name" value="Class_I_gatase-like"/>
</dbReference>
<feature type="region of interest" description="Disordered" evidence="6">
    <location>
        <begin position="1"/>
        <end position="21"/>
    </location>
</feature>
<keyword evidence="5" id="KW-0234">DNA repair</keyword>
<protein>
    <submittedName>
        <fullName evidence="8">Molecular chaperone Hsp31 and glyoxalase 3</fullName>
        <ecNumber evidence="8">4.2.1.130</ecNumber>
    </submittedName>
</protein>
<dbReference type="GO" id="GO:0019243">
    <property type="term" value="P:methylglyoxal catabolic process to D-lactate via S-lactoyl-glutathione"/>
    <property type="evidence" value="ECO:0007669"/>
    <property type="project" value="TreeGrafter"/>
</dbReference>
<evidence type="ECO:0000256" key="2">
    <source>
        <dbReference type="ARBA" id="ARBA00022763"/>
    </source>
</evidence>
<evidence type="ECO:0000259" key="7">
    <source>
        <dbReference type="Pfam" id="PF01965"/>
    </source>
</evidence>
<gene>
    <name evidence="8" type="ORF">BJY28_002683</name>
</gene>
<feature type="domain" description="DJ-1/PfpI" evidence="7">
    <location>
        <begin position="73"/>
        <end position="197"/>
    </location>
</feature>
<dbReference type="EMBL" id="JACBZX010000001">
    <property type="protein sequence ID" value="NYG38214.1"/>
    <property type="molecule type" value="Genomic_DNA"/>
</dbReference>
<keyword evidence="2" id="KW-0227">DNA damage</keyword>
<dbReference type="SUPFAM" id="SSF52317">
    <property type="entry name" value="Class I glutamine amidotransferase-like"/>
    <property type="match status" value="1"/>
</dbReference>
<dbReference type="Gene3D" id="3.40.50.880">
    <property type="match status" value="1"/>
</dbReference>
<evidence type="ECO:0000256" key="3">
    <source>
        <dbReference type="ARBA" id="ARBA00022801"/>
    </source>
</evidence>